<dbReference type="Gene3D" id="1.25.40.10">
    <property type="entry name" value="Tetratricopeptide repeat domain"/>
    <property type="match status" value="3"/>
</dbReference>
<keyword evidence="2" id="KW-0963">Cytoplasm</keyword>
<organism evidence="14">
    <name type="scientific">candidate division WOR-3 bacterium</name>
    <dbReference type="NCBI Taxonomy" id="2052148"/>
    <lineage>
        <taxon>Bacteria</taxon>
        <taxon>Bacteria division WOR-3</taxon>
    </lineage>
</organism>
<dbReference type="InterPro" id="IPR002078">
    <property type="entry name" value="Sigma_54_int"/>
</dbReference>
<evidence type="ECO:0000256" key="3">
    <source>
        <dbReference type="ARBA" id="ARBA00022491"/>
    </source>
</evidence>
<dbReference type="Gene3D" id="1.10.8.60">
    <property type="match status" value="1"/>
</dbReference>
<evidence type="ECO:0000256" key="7">
    <source>
        <dbReference type="ARBA" id="ARBA00023012"/>
    </source>
</evidence>
<dbReference type="PRINTS" id="PR01590">
    <property type="entry name" value="HTHFIS"/>
</dbReference>
<evidence type="ECO:0000256" key="1">
    <source>
        <dbReference type="ARBA" id="ARBA00004496"/>
    </source>
</evidence>
<name>A0A7V3UZD3_UNCW3</name>
<dbReference type="PANTHER" id="PTHR32071">
    <property type="entry name" value="TRANSCRIPTIONAL REGULATORY PROTEIN"/>
    <property type="match status" value="1"/>
</dbReference>
<dbReference type="Pfam" id="PF25601">
    <property type="entry name" value="AAA_lid_14"/>
    <property type="match status" value="1"/>
</dbReference>
<dbReference type="GO" id="GO:0043565">
    <property type="term" value="F:sequence-specific DNA binding"/>
    <property type="evidence" value="ECO:0007669"/>
    <property type="project" value="InterPro"/>
</dbReference>
<dbReference type="InterPro" id="IPR025662">
    <property type="entry name" value="Sigma_54_int_dom_ATP-bd_1"/>
</dbReference>
<evidence type="ECO:0000256" key="5">
    <source>
        <dbReference type="ARBA" id="ARBA00022741"/>
    </source>
</evidence>
<sequence length="898" mass="100568">MPEDIQQQIQNLQQQLAQCPSAEARAEVLLNLTDAFIVNAAGSLKPIFEQEMRAAQENGNLKIEARLARRLSDLCRHSGAVDQAETYARRVLKLAQQIGDRRLMGSGWYLIGQVERERCNYEEAKECYLESLKVWQKEGVKRGVYAALNGLGGIAGLLGRFNEAADYYVQCLKLLEDPEFDVLSRAACYCNLGWIYEQQGNWEDAEENLYRAVALAEQHQLDYIRYNALNILGELFLKRDRLDRAVEIFSAVVDAGRKGKTAADLLRDSLTNLGEAEFRRHNFGAADRAFNEAIALCEKNQDLLNKSSLLWRMAELALAQGNLNRCAGLCNQARELAKQIGARKMEAEVLRVQALLEKEQGMMAAARAYFEQARQLLSTEPECYELARVRFQFGRFLVEQNEKEQAIEELKFASRVFRRLGLVAETDEVNRLLFQLELSADREIALVGGIANLAITGYEPLKFIEQALKMLIEALGYDGAALLIRNVPKVSIGPVTIDRVNEEECSLVIDAKKAVVPVCESGVPLGVIYLERIVPRELEVRSNVLETIASILVPAVKRLRSFSEEVPTPAVDIPGLKFSGVIGKSVAMRKNLEVIIQCADSSLPVLIRGESGTGKELVARAIHFSSSRSDKPFMAINCAAVPETLLEAEFFGVEKGAATGVYARKGKFEAADGGTVFLDEIADMSPGLQAKLLRVLQEKVFERVGGTRPIKVDIRIVAATNQNIEKLIEEGKFRADLYYRLNGLEIVLPPLRERKEDIPELVRFFIAQANHEANRQVKSVSPEVLRCFYAYDWPGNIRQLRNVIQRAVVLARGSELQVEDLPLEFQQLSAPDDKTPVPSLKTVKKITQKKATAEIEREILVECLKKAKGNVKKAAEISGYSRAQFYRLLKKHNINPRE</sequence>
<keyword evidence="8" id="KW-0805">Transcription regulation</keyword>
<reference evidence="14" key="1">
    <citation type="journal article" date="2020" name="mSystems">
        <title>Genome- and Community-Level Interaction Insights into Carbon Utilization and Element Cycling Functions of Hydrothermarchaeota in Hydrothermal Sediment.</title>
        <authorList>
            <person name="Zhou Z."/>
            <person name="Liu Y."/>
            <person name="Xu W."/>
            <person name="Pan J."/>
            <person name="Luo Z.H."/>
            <person name="Li M."/>
        </authorList>
    </citation>
    <scope>NUCLEOTIDE SEQUENCE [LARGE SCALE GENOMIC DNA]</scope>
    <source>
        <strain evidence="14">SpSt-914</strain>
    </source>
</reference>
<dbReference type="AlphaFoldDB" id="A0A7V3UZD3"/>
<feature type="repeat" description="TPR" evidence="12">
    <location>
        <begin position="186"/>
        <end position="219"/>
    </location>
</feature>
<evidence type="ECO:0000256" key="4">
    <source>
        <dbReference type="ARBA" id="ARBA00022553"/>
    </source>
</evidence>
<dbReference type="InterPro" id="IPR058031">
    <property type="entry name" value="AAA_lid_NorR"/>
</dbReference>
<evidence type="ECO:0000256" key="11">
    <source>
        <dbReference type="ARBA" id="ARBA00023163"/>
    </source>
</evidence>
<dbReference type="InterPro" id="IPR011990">
    <property type="entry name" value="TPR-like_helical_dom_sf"/>
</dbReference>
<protein>
    <submittedName>
        <fullName evidence="14">Tetratricopeptide repeat protein</fullName>
    </submittedName>
</protein>
<keyword evidence="5" id="KW-0547">Nucleotide-binding</keyword>
<feature type="domain" description="Sigma-54 factor interaction" evidence="13">
    <location>
        <begin position="581"/>
        <end position="809"/>
    </location>
</feature>
<keyword evidence="11" id="KW-0804">Transcription</keyword>
<dbReference type="CDD" id="cd00009">
    <property type="entry name" value="AAA"/>
    <property type="match status" value="1"/>
</dbReference>
<dbReference type="Pfam" id="PF00158">
    <property type="entry name" value="Sigma54_activat"/>
    <property type="match status" value="1"/>
</dbReference>
<dbReference type="Pfam" id="PF13432">
    <property type="entry name" value="TPR_16"/>
    <property type="match status" value="1"/>
</dbReference>
<dbReference type="PANTHER" id="PTHR32071:SF95">
    <property type="entry name" value="DNA-BINDING TRANSCRIPTIONAL REGULATOR NTRC"/>
    <property type="match status" value="1"/>
</dbReference>
<dbReference type="SMART" id="SM00382">
    <property type="entry name" value="AAA"/>
    <property type="match status" value="1"/>
</dbReference>
<dbReference type="SUPFAM" id="SSF52540">
    <property type="entry name" value="P-loop containing nucleoside triphosphate hydrolases"/>
    <property type="match status" value="1"/>
</dbReference>
<dbReference type="InterPro" id="IPR003593">
    <property type="entry name" value="AAA+_ATPase"/>
</dbReference>
<proteinExistence type="predicted"/>
<dbReference type="PROSITE" id="PS00688">
    <property type="entry name" value="SIGMA54_INTERACT_3"/>
    <property type="match status" value="1"/>
</dbReference>
<keyword evidence="3" id="KW-0678">Repressor</keyword>
<keyword evidence="9" id="KW-0238">DNA-binding</keyword>
<dbReference type="InterPro" id="IPR025943">
    <property type="entry name" value="Sigma_54_int_dom_ATP-bd_2"/>
</dbReference>
<evidence type="ECO:0000256" key="12">
    <source>
        <dbReference type="PROSITE-ProRule" id="PRU00339"/>
    </source>
</evidence>
<dbReference type="Pfam" id="PF02954">
    <property type="entry name" value="HTH_8"/>
    <property type="match status" value="1"/>
</dbReference>
<accession>A0A7V3UZD3</accession>
<dbReference type="InterPro" id="IPR025944">
    <property type="entry name" value="Sigma_54_int_dom_CS"/>
</dbReference>
<dbReference type="PROSITE" id="PS00676">
    <property type="entry name" value="SIGMA54_INTERACT_2"/>
    <property type="match status" value="1"/>
</dbReference>
<dbReference type="FunFam" id="3.40.50.300:FF:000006">
    <property type="entry name" value="DNA-binding transcriptional regulator NtrC"/>
    <property type="match status" value="1"/>
</dbReference>
<evidence type="ECO:0000256" key="6">
    <source>
        <dbReference type="ARBA" id="ARBA00022840"/>
    </source>
</evidence>
<comment type="caution">
    <text evidence="14">The sequence shown here is derived from an EMBL/GenBank/DDBJ whole genome shotgun (WGS) entry which is preliminary data.</text>
</comment>
<keyword evidence="4" id="KW-0597">Phosphoprotein</keyword>
<keyword evidence="7" id="KW-0902">Two-component regulatory system</keyword>
<gene>
    <name evidence="14" type="ORF">ENX16_00265</name>
</gene>
<keyword evidence="12" id="KW-0802">TPR repeat</keyword>
<dbReference type="GO" id="GO:0005524">
    <property type="term" value="F:ATP binding"/>
    <property type="evidence" value="ECO:0007669"/>
    <property type="project" value="UniProtKB-KW"/>
</dbReference>
<dbReference type="GO" id="GO:0000160">
    <property type="term" value="P:phosphorelay signal transduction system"/>
    <property type="evidence" value="ECO:0007669"/>
    <property type="project" value="UniProtKB-KW"/>
</dbReference>
<evidence type="ECO:0000256" key="2">
    <source>
        <dbReference type="ARBA" id="ARBA00022490"/>
    </source>
</evidence>
<dbReference type="GO" id="GO:0006355">
    <property type="term" value="P:regulation of DNA-templated transcription"/>
    <property type="evidence" value="ECO:0007669"/>
    <property type="project" value="InterPro"/>
</dbReference>
<keyword evidence="6" id="KW-0067">ATP-binding</keyword>
<dbReference type="EMBL" id="DTMZ01000003">
    <property type="protein sequence ID" value="HGD12511.1"/>
    <property type="molecule type" value="Genomic_DNA"/>
</dbReference>
<dbReference type="InterPro" id="IPR009057">
    <property type="entry name" value="Homeodomain-like_sf"/>
</dbReference>
<dbReference type="GO" id="GO:0005737">
    <property type="term" value="C:cytoplasm"/>
    <property type="evidence" value="ECO:0007669"/>
    <property type="project" value="UniProtKB-SubCell"/>
</dbReference>
<evidence type="ECO:0000256" key="8">
    <source>
        <dbReference type="ARBA" id="ARBA00023015"/>
    </source>
</evidence>
<dbReference type="InterPro" id="IPR027417">
    <property type="entry name" value="P-loop_NTPase"/>
</dbReference>
<evidence type="ECO:0000313" key="14">
    <source>
        <dbReference type="EMBL" id="HGD12511.1"/>
    </source>
</evidence>
<dbReference type="SUPFAM" id="SSF46689">
    <property type="entry name" value="Homeodomain-like"/>
    <property type="match status" value="1"/>
</dbReference>
<dbReference type="PROSITE" id="PS50005">
    <property type="entry name" value="TPR"/>
    <property type="match status" value="1"/>
</dbReference>
<comment type="subcellular location">
    <subcellularLocation>
        <location evidence="1">Cytoplasm</location>
    </subcellularLocation>
</comment>
<dbReference type="Gene3D" id="3.40.50.300">
    <property type="entry name" value="P-loop containing nucleotide triphosphate hydrolases"/>
    <property type="match status" value="1"/>
</dbReference>
<evidence type="ECO:0000256" key="9">
    <source>
        <dbReference type="ARBA" id="ARBA00023125"/>
    </source>
</evidence>
<dbReference type="SUPFAM" id="SSF48452">
    <property type="entry name" value="TPR-like"/>
    <property type="match status" value="3"/>
</dbReference>
<dbReference type="InterPro" id="IPR002197">
    <property type="entry name" value="HTH_Fis"/>
</dbReference>
<dbReference type="FunFam" id="1.10.8.60:FF:000014">
    <property type="entry name" value="DNA-binding transcriptional regulator NtrC"/>
    <property type="match status" value="1"/>
</dbReference>
<dbReference type="PROSITE" id="PS50045">
    <property type="entry name" value="SIGMA54_INTERACT_4"/>
    <property type="match status" value="1"/>
</dbReference>
<evidence type="ECO:0000256" key="10">
    <source>
        <dbReference type="ARBA" id="ARBA00023159"/>
    </source>
</evidence>
<keyword evidence="10" id="KW-0010">Activator</keyword>
<dbReference type="PROSITE" id="PS00675">
    <property type="entry name" value="SIGMA54_INTERACT_1"/>
    <property type="match status" value="1"/>
</dbReference>
<evidence type="ECO:0000259" key="13">
    <source>
        <dbReference type="PROSITE" id="PS50045"/>
    </source>
</evidence>
<dbReference type="Pfam" id="PF13424">
    <property type="entry name" value="TPR_12"/>
    <property type="match status" value="1"/>
</dbReference>
<dbReference type="Gene3D" id="1.10.10.60">
    <property type="entry name" value="Homeodomain-like"/>
    <property type="match status" value="1"/>
</dbReference>
<dbReference type="InterPro" id="IPR019734">
    <property type="entry name" value="TPR_rpt"/>
</dbReference>
<dbReference type="SMART" id="SM00028">
    <property type="entry name" value="TPR"/>
    <property type="match status" value="9"/>
</dbReference>